<reference evidence="2" key="1">
    <citation type="submission" date="2021-03" db="EMBL/GenBank/DDBJ databases">
        <authorList>
            <person name="Tran Van P."/>
        </authorList>
    </citation>
    <scope>NUCLEOTIDE SEQUENCE</scope>
</reference>
<evidence type="ECO:0000313" key="2">
    <source>
        <dbReference type="EMBL" id="CAG2061171.1"/>
    </source>
</evidence>
<feature type="transmembrane region" description="Helical" evidence="1">
    <location>
        <begin position="85"/>
        <end position="106"/>
    </location>
</feature>
<proteinExistence type="predicted"/>
<feature type="transmembrane region" description="Helical" evidence="1">
    <location>
        <begin position="50"/>
        <end position="73"/>
    </location>
</feature>
<keyword evidence="1" id="KW-1133">Transmembrane helix</keyword>
<sequence length="116" mass="13376">MPMEKVENYLQYLLLQPFYGPWLLRRCLYGTHVLVCGQLHKVSRTALPGIVFQFFVFSVCGLTASVIMIAYWIGLPYWWNKSPMTTVAILLVGHWLLVNICFHYYMAASTLPGYPP</sequence>
<dbReference type="EMBL" id="CAJPIN010014825">
    <property type="protein sequence ID" value="CAG2061171.1"/>
    <property type="molecule type" value="Genomic_DNA"/>
</dbReference>
<keyword evidence="1" id="KW-0812">Transmembrane</keyword>
<dbReference type="InterPro" id="IPR039859">
    <property type="entry name" value="PFA4/ZDH16/20/ERF2-like"/>
</dbReference>
<evidence type="ECO:0000313" key="3">
    <source>
        <dbReference type="Proteomes" id="UP001153148"/>
    </source>
</evidence>
<evidence type="ECO:0008006" key="4">
    <source>
        <dbReference type="Google" id="ProtNLM"/>
    </source>
</evidence>
<keyword evidence="1" id="KW-0472">Membrane</keyword>
<evidence type="ECO:0000256" key="1">
    <source>
        <dbReference type="SAM" id="Phobius"/>
    </source>
</evidence>
<dbReference type="PANTHER" id="PTHR12246">
    <property type="entry name" value="PALMITOYLTRANSFERASE ZDHHC16"/>
    <property type="match status" value="1"/>
</dbReference>
<keyword evidence="3" id="KW-1185">Reference proteome</keyword>
<protein>
    <recommendedName>
        <fullName evidence="4">Protein S-acyltransferase</fullName>
    </recommendedName>
</protein>
<organism evidence="2 3">
    <name type="scientific">Timema podura</name>
    <name type="common">Walking stick</name>
    <dbReference type="NCBI Taxonomy" id="61482"/>
    <lineage>
        <taxon>Eukaryota</taxon>
        <taxon>Metazoa</taxon>
        <taxon>Ecdysozoa</taxon>
        <taxon>Arthropoda</taxon>
        <taxon>Hexapoda</taxon>
        <taxon>Insecta</taxon>
        <taxon>Pterygota</taxon>
        <taxon>Neoptera</taxon>
        <taxon>Polyneoptera</taxon>
        <taxon>Phasmatodea</taxon>
        <taxon>Timematodea</taxon>
        <taxon>Timematoidea</taxon>
        <taxon>Timematidae</taxon>
        <taxon>Timema</taxon>
    </lineage>
</organism>
<dbReference type="Proteomes" id="UP001153148">
    <property type="component" value="Unassembled WGS sequence"/>
</dbReference>
<feature type="non-terminal residue" evidence="2">
    <location>
        <position position="116"/>
    </location>
</feature>
<accession>A0ABN7P078</accession>
<gene>
    <name evidence="2" type="ORF">TPAB3V08_LOCUS8126</name>
</gene>
<comment type="caution">
    <text evidence="2">The sequence shown here is derived from an EMBL/GenBank/DDBJ whole genome shotgun (WGS) entry which is preliminary data.</text>
</comment>
<name>A0ABN7P078_TIMPD</name>